<dbReference type="Proteomes" id="UP000244893">
    <property type="component" value="Unassembled WGS sequence"/>
</dbReference>
<organism evidence="1 2">
    <name type="scientific">Amnibacterium flavum</name>
    <dbReference type="NCBI Taxonomy" id="2173173"/>
    <lineage>
        <taxon>Bacteria</taxon>
        <taxon>Bacillati</taxon>
        <taxon>Actinomycetota</taxon>
        <taxon>Actinomycetes</taxon>
        <taxon>Micrococcales</taxon>
        <taxon>Microbacteriaceae</taxon>
        <taxon>Amnibacterium</taxon>
    </lineage>
</organism>
<name>A0A2V1HT20_9MICO</name>
<proteinExistence type="predicted"/>
<evidence type="ECO:0000313" key="1">
    <source>
        <dbReference type="EMBL" id="PVZ95723.1"/>
    </source>
</evidence>
<sequence length="99" mass="10922">MGLPWYRALPWAGVAAVQVTFDGRPVDVLSIDGGPVAATQRQDYWSLQHRAELHLGEEAPSGRTTVALHVDLRIPGPTKPDGSPMDYRFETQRELVADI</sequence>
<gene>
    <name evidence="1" type="ORF">DDQ50_04380</name>
</gene>
<dbReference type="EMBL" id="QEOP01000001">
    <property type="protein sequence ID" value="PVZ95723.1"/>
    <property type="molecule type" value="Genomic_DNA"/>
</dbReference>
<accession>A0A2V1HT20</accession>
<protein>
    <submittedName>
        <fullName evidence="1">Uncharacterized protein</fullName>
    </submittedName>
</protein>
<keyword evidence="2" id="KW-1185">Reference proteome</keyword>
<reference evidence="1 2" key="1">
    <citation type="submission" date="2018-05" db="EMBL/GenBank/DDBJ databases">
        <title>Amnibacterium sp. M8JJ-5, whole genome shotgun sequence.</title>
        <authorList>
            <person name="Tuo L."/>
        </authorList>
    </citation>
    <scope>NUCLEOTIDE SEQUENCE [LARGE SCALE GENOMIC DNA]</scope>
    <source>
        <strain evidence="1 2">M8JJ-5</strain>
    </source>
</reference>
<comment type="caution">
    <text evidence="1">The sequence shown here is derived from an EMBL/GenBank/DDBJ whole genome shotgun (WGS) entry which is preliminary data.</text>
</comment>
<evidence type="ECO:0000313" key="2">
    <source>
        <dbReference type="Proteomes" id="UP000244893"/>
    </source>
</evidence>
<dbReference type="AlphaFoldDB" id="A0A2V1HT20"/>